<evidence type="ECO:0000259" key="6">
    <source>
        <dbReference type="PROSITE" id="PS50850"/>
    </source>
</evidence>
<feature type="transmembrane region" description="Helical" evidence="5">
    <location>
        <begin position="12"/>
        <end position="31"/>
    </location>
</feature>
<dbReference type="AlphaFoldDB" id="A0A8H6MJ66"/>
<evidence type="ECO:0000256" key="4">
    <source>
        <dbReference type="ARBA" id="ARBA00023136"/>
    </source>
</evidence>
<keyword evidence="8" id="KW-1185">Reference proteome</keyword>
<dbReference type="OrthoDB" id="5296287at2759"/>
<feature type="transmembrane region" description="Helical" evidence="5">
    <location>
        <begin position="371"/>
        <end position="391"/>
    </location>
</feature>
<dbReference type="InterPro" id="IPR020846">
    <property type="entry name" value="MFS_dom"/>
</dbReference>
<reference evidence="7" key="1">
    <citation type="journal article" date="2020" name="Phytopathology">
        <title>Genome Sequence Resources of Colletotrichum truncatum, C. plurivorum, C. musicola, and C. sojae: Four Species Pathogenic to Soybean (Glycine max).</title>
        <authorList>
            <person name="Rogerio F."/>
            <person name="Boufleur T.R."/>
            <person name="Ciampi-Guillardi M."/>
            <person name="Sukno S.A."/>
            <person name="Thon M.R."/>
            <person name="Massola Junior N.S."/>
            <person name="Baroncelli R."/>
        </authorList>
    </citation>
    <scope>NUCLEOTIDE SEQUENCE</scope>
    <source>
        <strain evidence="7">LFN0074</strain>
    </source>
</reference>
<evidence type="ECO:0000256" key="1">
    <source>
        <dbReference type="ARBA" id="ARBA00004141"/>
    </source>
</evidence>
<feature type="transmembrane region" description="Helical" evidence="5">
    <location>
        <begin position="131"/>
        <end position="153"/>
    </location>
</feature>
<keyword evidence="2 5" id="KW-0812">Transmembrane</keyword>
<dbReference type="Gene3D" id="1.20.1250.20">
    <property type="entry name" value="MFS general substrate transporter like domains"/>
    <property type="match status" value="1"/>
</dbReference>
<dbReference type="PROSITE" id="PS50850">
    <property type="entry name" value="MFS"/>
    <property type="match status" value="1"/>
</dbReference>
<gene>
    <name evidence="7" type="ORF">CMUS01_16414</name>
</gene>
<feature type="transmembrane region" description="Helical" evidence="5">
    <location>
        <begin position="205"/>
        <end position="224"/>
    </location>
</feature>
<dbReference type="Proteomes" id="UP000639643">
    <property type="component" value="Unassembled WGS sequence"/>
</dbReference>
<feature type="transmembrane region" description="Helical" evidence="5">
    <location>
        <begin position="236"/>
        <end position="257"/>
    </location>
</feature>
<evidence type="ECO:0000256" key="5">
    <source>
        <dbReference type="SAM" id="Phobius"/>
    </source>
</evidence>
<evidence type="ECO:0000256" key="3">
    <source>
        <dbReference type="ARBA" id="ARBA00022989"/>
    </source>
</evidence>
<proteinExistence type="predicted"/>
<dbReference type="PANTHER" id="PTHR23502">
    <property type="entry name" value="MAJOR FACILITATOR SUPERFAMILY"/>
    <property type="match status" value="1"/>
</dbReference>
<keyword evidence="3 5" id="KW-1133">Transmembrane helix</keyword>
<feature type="transmembrane region" description="Helical" evidence="5">
    <location>
        <begin position="68"/>
        <end position="89"/>
    </location>
</feature>
<evidence type="ECO:0000313" key="7">
    <source>
        <dbReference type="EMBL" id="KAF6788160.1"/>
    </source>
</evidence>
<evidence type="ECO:0000313" key="8">
    <source>
        <dbReference type="Proteomes" id="UP000639643"/>
    </source>
</evidence>
<protein>
    <submittedName>
        <fullName evidence="7">Major facilitator superfamily transporter</fullName>
    </submittedName>
</protein>
<keyword evidence="4 5" id="KW-0472">Membrane</keyword>
<evidence type="ECO:0000256" key="2">
    <source>
        <dbReference type="ARBA" id="ARBA00022692"/>
    </source>
</evidence>
<sequence length="405" mass="43673">MNADFDNNSRIIGSLSVSIYVLGLAVGPLILSPLSEIHGREVVLNSANLWMTTWQIGCALAPSLNSLIAFRFLSGIGGSACLTIGGGVISDLFPVEERGLANSIFTVGPLFGPVRGPILGGFVAQRAGWRWPFWVLLAALGVATTGDQHVFLLRRKTERLKTETGRDDLVSALDVTTQKGAPRSNLAILLAKIIKPLQFLTTSPIVPLLALYMSFIFGLLYLLLTTVTSVFNDTYGWDLELCGLGFAIGLFVVARTSDATVVKLTKRANGQYNPEMQLATCVMFAAFIPISFFWYGWAVQKRTHWIVPILGLAPFGFGMMGIFAPIQTYVIDIGGSYAASVLAGITTARCIFGAFLPLAGPPMYASLGLGWGNSLLGFIGLGLIPVPLLIFKYGGRLREKYPLVK</sequence>
<feature type="transmembrane region" description="Helical" evidence="5">
    <location>
        <begin position="338"/>
        <end position="359"/>
    </location>
</feature>
<accession>A0A8H6MJ66</accession>
<dbReference type="InterPro" id="IPR011701">
    <property type="entry name" value="MFS"/>
</dbReference>
<dbReference type="EMBL" id="WIGM01001838">
    <property type="protein sequence ID" value="KAF6788160.1"/>
    <property type="molecule type" value="Genomic_DNA"/>
</dbReference>
<name>A0A8H6MJ66_9PEZI</name>
<dbReference type="PANTHER" id="PTHR23502:SF33">
    <property type="entry name" value="MAJOR FACILITATOR SUPERFAMILY (MFS) PROFILE DOMAIN-CONTAINING PROTEIN-RELATED"/>
    <property type="match status" value="1"/>
</dbReference>
<comment type="subcellular location">
    <subcellularLocation>
        <location evidence="1">Membrane</location>
        <topology evidence="1">Multi-pass membrane protein</topology>
    </subcellularLocation>
</comment>
<comment type="caution">
    <text evidence="7">The sequence shown here is derived from an EMBL/GenBank/DDBJ whole genome shotgun (WGS) entry which is preliminary data.</text>
</comment>
<feature type="transmembrane region" description="Helical" evidence="5">
    <location>
        <begin position="43"/>
        <end position="61"/>
    </location>
</feature>
<dbReference type="InterPro" id="IPR036259">
    <property type="entry name" value="MFS_trans_sf"/>
</dbReference>
<organism evidence="7 8">
    <name type="scientific">Colletotrichum musicola</name>
    <dbReference type="NCBI Taxonomy" id="2175873"/>
    <lineage>
        <taxon>Eukaryota</taxon>
        <taxon>Fungi</taxon>
        <taxon>Dikarya</taxon>
        <taxon>Ascomycota</taxon>
        <taxon>Pezizomycotina</taxon>
        <taxon>Sordariomycetes</taxon>
        <taxon>Hypocreomycetidae</taxon>
        <taxon>Glomerellales</taxon>
        <taxon>Glomerellaceae</taxon>
        <taxon>Colletotrichum</taxon>
        <taxon>Colletotrichum orchidearum species complex</taxon>
    </lineage>
</organism>
<dbReference type="GO" id="GO:0016020">
    <property type="term" value="C:membrane"/>
    <property type="evidence" value="ECO:0007669"/>
    <property type="project" value="UniProtKB-SubCell"/>
</dbReference>
<feature type="transmembrane region" description="Helical" evidence="5">
    <location>
        <begin position="305"/>
        <end position="326"/>
    </location>
</feature>
<dbReference type="GO" id="GO:0022857">
    <property type="term" value="F:transmembrane transporter activity"/>
    <property type="evidence" value="ECO:0007669"/>
    <property type="project" value="InterPro"/>
</dbReference>
<dbReference type="Pfam" id="PF07690">
    <property type="entry name" value="MFS_1"/>
    <property type="match status" value="1"/>
</dbReference>
<feature type="domain" description="Major facilitator superfamily (MFS) profile" evidence="6">
    <location>
        <begin position="1"/>
        <end position="400"/>
    </location>
</feature>
<dbReference type="SUPFAM" id="SSF103473">
    <property type="entry name" value="MFS general substrate transporter"/>
    <property type="match status" value="1"/>
</dbReference>
<feature type="transmembrane region" description="Helical" evidence="5">
    <location>
        <begin position="278"/>
        <end position="299"/>
    </location>
</feature>